<evidence type="ECO:0000256" key="2">
    <source>
        <dbReference type="ARBA" id="ARBA00022525"/>
    </source>
</evidence>
<dbReference type="Gene3D" id="2.10.90.10">
    <property type="entry name" value="Cystine-knot cytokines"/>
    <property type="match status" value="1"/>
</dbReference>
<dbReference type="GO" id="GO:0005576">
    <property type="term" value="C:extracellular region"/>
    <property type="evidence" value="ECO:0007669"/>
    <property type="project" value="UniProtKB-SubCell"/>
</dbReference>
<accession>A0AAE1GFL4</accession>
<keyword evidence="2" id="KW-0964">Secreted</keyword>
<keyword evidence="4" id="KW-1015">Disulfide bond</keyword>
<sequence length="319" mass="34695">MAGGVSSEPHTMMAGGVSSVAAVMVVLGMMGTVEAWGRPSTCTIMHQDKEWLSQLSSESARNLTSTVASLEDKLNTVLAMVENFKVEELIPSFVSRSPRSDSGNSGPVERDLSGREEPTAAPTTPTAALTTPTAAPTTPTAAPTTPTAAPTTPSTHTNDESTNPTQESTKPTQETTVVEDLLREVNVVDRREETVTEREDDGDDDDDENGVKKGDCKVLVMNNHDTIGMFFMNTYNHGHCTNRHPIVDPVRYCLGYCATKTFVSRKDGIWSTGNDCNSCQPQRHQNIIIPLACDDGFKFEKSFQNVVSCKCQRCRPMET</sequence>
<dbReference type="AlphaFoldDB" id="A0AAE1GFL4"/>
<dbReference type="Proteomes" id="UP001286313">
    <property type="component" value="Unassembled WGS sequence"/>
</dbReference>
<evidence type="ECO:0000259" key="7">
    <source>
        <dbReference type="PROSITE" id="PS01225"/>
    </source>
</evidence>
<proteinExistence type="predicted"/>
<feature type="region of interest" description="Disordered" evidence="6">
    <location>
        <begin position="94"/>
        <end position="212"/>
    </location>
</feature>
<dbReference type="Pfam" id="PF03045">
    <property type="entry name" value="DAN"/>
    <property type="match status" value="1"/>
</dbReference>
<evidence type="ECO:0000256" key="1">
    <source>
        <dbReference type="ARBA" id="ARBA00004613"/>
    </source>
</evidence>
<feature type="compositionally biased region" description="Basic and acidic residues" evidence="6">
    <location>
        <begin position="180"/>
        <end position="197"/>
    </location>
</feature>
<comment type="caution">
    <text evidence="5">Lacks conserved residue(s) required for the propagation of feature annotation.</text>
</comment>
<dbReference type="PROSITE" id="PS01225">
    <property type="entry name" value="CTCK_2"/>
    <property type="match status" value="1"/>
</dbReference>
<dbReference type="InterPro" id="IPR004133">
    <property type="entry name" value="DAN_dom"/>
</dbReference>
<evidence type="ECO:0000313" key="8">
    <source>
        <dbReference type="EMBL" id="KAK3890867.1"/>
    </source>
</evidence>
<dbReference type="InterPro" id="IPR006207">
    <property type="entry name" value="Cys_knot_C"/>
</dbReference>
<comment type="caution">
    <text evidence="8">The sequence shown here is derived from an EMBL/GenBank/DDBJ whole genome shotgun (WGS) entry which is preliminary data.</text>
</comment>
<feature type="domain" description="CTCK" evidence="7">
    <location>
        <begin position="216"/>
        <end position="315"/>
    </location>
</feature>
<feature type="compositionally biased region" description="Low complexity" evidence="6">
    <location>
        <begin position="119"/>
        <end position="153"/>
    </location>
</feature>
<feature type="compositionally biased region" description="Basic and acidic residues" evidence="6">
    <location>
        <begin position="108"/>
        <end position="118"/>
    </location>
</feature>
<dbReference type="InterPro" id="IPR029034">
    <property type="entry name" value="Cystine-knot_cytokine"/>
</dbReference>
<comment type="subcellular location">
    <subcellularLocation>
        <location evidence="1">Secreted</location>
    </subcellularLocation>
</comment>
<keyword evidence="9" id="KW-1185">Reference proteome</keyword>
<gene>
    <name evidence="8" type="ORF">Pcinc_005225</name>
</gene>
<evidence type="ECO:0000256" key="3">
    <source>
        <dbReference type="ARBA" id="ARBA00022729"/>
    </source>
</evidence>
<feature type="compositionally biased region" description="Polar residues" evidence="6">
    <location>
        <begin position="94"/>
        <end position="105"/>
    </location>
</feature>
<keyword evidence="3" id="KW-0732">Signal</keyword>
<evidence type="ECO:0000313" key="9">
    <source>
        <dbReference type="Proteomes" id="UP001286313"/>
    </source>
</evidence>
<reference evidence="8" key="1">
    <citation type="submission" date="2023-10" db="EMBL/GenBank/DDBJ databases">
        <title>Genome assemblies of two species of porcelain crab, Petrolisthes cinctipes and Petrolisthes manimaculis (Anomura: Porcellanidae).</title>
        <authorList>
            <person name="Angst P."/>
        </authorList>
    </citation>
    <scope>NUCLEOTIDE SEQUENCE</scope>
    <source>
        <strain evidence="8">PB745_01</strain>
        <tissue evidence="8">Gill</tissue>
    </source>
</reference>
<dbReference type="SMART" id="SM00041">
    <property type="entry name" value="CT"/>
    <property type="match status" value="1"/>
</dbReference>
<evidence type="ECO:0000256" key="4">
    <source>
        <dbReference type="ARBA" id="ARBA00023157"/>
    </source>
</evidence>
<feature type="compositionally biased region" description="Acidic residues" evidence="6">
    <location>
        <begin position="198"/>
        <end position="208"/>
    </location>
</feature>
<protein>
    <recommendedName>
        <fullName evidence="7">CTCK domain-containing protein</fullName>
    </recommendedName>
</protein>
<organism evidence="8 9">
    <name type="scientific">Petrolisthes cinctipes</name>
    <name type="common">Flat porcelain crab</name>
    <dbReference type="NCBI Taxonomy" id="88211"/>
    <lineage>
        <taxon>Eukaryota</taxon>
        <taxon>Metazoa</taxon>
        <taxon>Ecdysozoa</taxon>
        <taxon>Arthropoda</taxon>
        <taxon>Crustacea</taxon>
        <taxon>Multicrustacea</taxon>
        <taxon>Malacostraca</taxon>
        <taxon>Eumalacostraca</taxon>
        <taxon>Eucarida</taxon>
        <taxon>Decapoda</taxon>
        <taxon>Pleocyemata</taxon>
        <taxon>Anomura</taxon>
        <taxon>Galatheoidea</taxon>
        <taxon>Porcellanidae</taxon>
        <taxon>Petrolisthes</taxon>
    </lineage>
</organism>
<name>A0AAE1GFL4_PETCI</name>
<dbReference type="EMBL" id="JAWQEG010000383">
    <property type="protein sequence ID" value="KAK3890867.1"/>
    <property type="molecule type" value="Genomic_DNA"/>
</dbReference>
<feature type="compositionally biased region" description="Polar residues" evidence="6">
    <location>
        <begin position="154"/>
        <end position="176"/>
    </location>
</feature>
<evidence type="ECO:0000256" key="6">
    <source>
        <dbReference type="SAM" id="MobiDB-lite"/>
    </source>
</evidence>
<evidence type="ECO:0000256" key="5">
    <source>
        <dbReference type="PROSITE-ProRule" id="PRU00039"/>
    </source>
</evidence>